<gene>
    <name evidence="2" type="ORF">WIS52_09700</name>
</gene>
<protein>
    <submittedName>
        <fullName evidence="2">Rv3235 family protein</fullName>
    </submittedName>
</protein>
<sequence length="223" mass="22812">MTTTAAPAPTRPDATPHHGPDVAETPPGPVVVLAGCLDDVPRELAPGTVVVLPGGFRMRAPGGAEPPGVVRPPADLPIPVTEPADAERARARAAELVRLVGEVLAGRRTPAQLDGVATPTVVRYLQAARPGSPVVRRGPGGPAGTSPGRATRLGSTARAGRVGAPGCGVAPERRTRVHVAHPHPDAAEVCATVPVAGRPRALALRLDRTGPAEPWRITATRLL</sequence>
<evidence type="ECO:0000313" key="2">
    <source>
        <dbReference type="EMBL" id="MEQ3550744.1"/>
    </source>
</evidence>
<dbReference type="Proteomes" id="UP001494902">
    <property type="component" value="Unassembled WGS sequence"/>
</dbReference>
<accession>A0ABV1KA32</accession>
<reference evidence="2 3" key="1">
    <citation type="submission" date="2024-03" db="EMBL/GenBank/DDBJ databases">
        <title>Draft genome sequence of Pseudonocardia nematodicida JCM 31783.</title>
        <authorList>
            <person name="Butdee W."/>
            <person name="Duangmal K."/>
        </authorList>
    </citation>
    <scope>NUCLEOTIDE SEQUENCE [LARGE SCALE GENOMIC DNA]</scope>
    <source>
        <strain evidence="2 3">JCM 31783</strain>
    </source>
</reference>
<keyword evidence="3" id="KW-1185">Reference proteome</keyword>
<proteinExistence type="predicted"/>
<feature type="region of interest" description="Disordered" evidence="1">
    <location>
        <begin position="131"/>
        <end position="153"/>
    </location>
</feature>
<dbReference type="EMBL" id="JBEDNQ010000003">
    <property type="protein sequence ID" value="MEQ3550744.1"/>
    <property type="molecule type" value="Genomic_DNA"/>
</dbReference>
<dbReference type="RefSeq" id="WP_349297796.1">
    <property type="nucleotide sequence ID" value="NZ_JBEDNQ010000003.1"/>
</dbReference>
<evidence type="ECO:0000313" key="3">
    <source>
        <dbReference type="Proteomes" id="UP001494902"/>
    </source>
</evidence>
<organism evidence="2 3">
    <name type="scientific">Pseudonocardia nematodicida</name>
    <dbReference type="NCBI Taxonomy" id="1206997"/>
    <lineage>
        <taxon>Bacteria</taxon>
        <taxon>Bacillati</taxon>
        <taxon>Actinomycetota</taxon>
        <taxon>Actinomycetes</taxon>
        <taxon>Pseudonocardiales</taxon>
        <taxon>Pseudonocardiaceae</taxon>
        <taxon>Pseudonocardia</taxon>
    </lineage>
</organism>
<evidence type="ECO:0000256" key="1">
    <source>
        <dbReference type="SAM" id="MobiDB-lite"/>
    </source>
</evidence>
<feature type="compositionally biased region" description="Low complexity" evidence="1">
    <location>
        <begin position="1"/>
        <end position="13"/>
    </location>
</feature>
<comment type="caution">
    <text evidence="2">The sequence shown here is derived from an EMBL/GenBank/DDBJ whole genome shotgun (WGS) entry which is preliminary data.</text>
</comment>
<feature type="region of interest" description="Disordered" evidence="1">
    <location>
        <begin position="1"/>
        <end position="26"/>
    </location>
</feature>
<name>A0ABV1KA32_9PSEU</name>
<dbReference type="Pfam" id="PF20060">
    <property type="entry name" value="DUF6459"/>
    <property type="match status" value="1"/>
</dbReference>
<dbReference type="InterPro" id="IPR045596">
    <property type="entry name" value="DUF6459"/>
</dbReference>